<dbReference type="GO" id="GO:0006629">
    <property type="term" value="P:lipid metabolic process"/>
    <property type="evidence" value="ECO:0007669"/>
    <property type="project" value="InterPro"/>
</dbReference>
<accession>A0A5S4Y9E4</accession>
<dbReference type="CDD" id="cd08556">
    <property type="entry name" value="GDPD"/>
    <property type="match status" value="1"/>
</dbReference>
<gene>
    <name evidence="2" type="ORF">FXV83_40275</name>
</gene>
<dbReference type="InterPro" id="IPR030395">
    <property type="entry name" value="GP_PDE_dom"/>
</dbReference>
<dbReference type="Gene3D" id="3.20.20.190">
    <property type="entry name" value="Phosphatidylinositol (PI) phosphodiesterase"/>
    <property type="match status" value="1"/>
</dbReference>
<evidence type="ECO:0000313" key="3">
    <source>
        <dbReference type="Proteomes" id="UP000324797"/>
    </source>
</evidence>
<evidence type="ECO:0000259" key="1">
    <source>
        <dbReference type="PROSITE" id="PS51704"/>
    </source>
</evidence>
<sequence>MNGASAQSVGTSVASFWSTPPKLGKFRVIGHRGAPEYVLENTAASFRHALDSGADAVETDLHLTADGTIVCLHDGDLLRVAGFPDAIADIDIAQARRLFPALLTFNDFLEMTRGKPIIVDLKQATAAEVDIYVGSCQARGAIDRILFTAYTTVIADAIRRRSASASFGAFFPNGGAGLDVAVSIGASWIRVLPADYDRPTIDAIRRAGLGTIAVASPRSSFQTATDIEALVAIARLGIDGVLTDRPDLARDQRLTSVGVPV</sequence>
<dbReference type="GO" id="GO:0008081">
    <property type="term" value="F:phosphoric diester hydrolase activity"/>
    <property type="evidence" value="ECO:0007669"/>
    <property type="project" value="InterPro"/>
</dbReference>
<dbReference type="AlphaFoldDB" id="A0A5S4Y9E4"/>
<evidence type="ECO:0000313" key="2">
    <source>
        <dbReference type="EMBL" id="TYO61051.1"/>
    </source>
</evidence>
<dbReference type="EMBL" id="VSTH01000221">
    <property type="protein sequence ID" value="TYO61051.1"/>
    <property type="molecule type" value="Genomic_DNA"/>
</dbReference>
<dbReference type="RefSeq" id="WP_148745583.1">
    <property type="nucleotide sequence ID" value="NZ_VSTH01000221.1"/>
</dbReference>
<name>A0A5S4Y9E4_9BRAD</name>
<dbReference type="PANTHER" id="PTHR46211">
    <property type="entry name" value="GLYCEROPHOSPHORYL DIESTER PHOSPHODIESTERASE"/>
    <property type="match status" value="1"/>
</dbReference>
<dbReference type="PANTHER" id="PTHR46211:SF1">
    <property type="entry name" value="GLYCEROPHOSPHODIESTER PHOSPHODIESTERASE, CYTOPLASMIC"/>
    <property type="match status" value="1"/>
</dbReference>
<reference evidence="2 3" key="1">
    <citation type="submission" date="2019-08" db="EMBL/GenBank/DDBJ databases">
        <title>Bradyrhizobium hipponensis sp. nov., a rhizobium isolated from a Lupinus angustifolius root nodule in Tunisia.</title>
        <authorList>
            <person name="Off K."/>
            <person name="Rejili M."/>
            <person name="Mars M."/>
            <person name="Brachmann A."/>
            <person name="Marin M."/>
        </authorList>
    </citation>
    <scope>NUCLEOTIDE SEQUENCE [LARGE SCALE GENOMIC DNA]</scope>
    <source>
        <strain evidence="3">aSej3</strain>
    </source>
</reference>
<keyword evidence="3" id="KW-1185">Reference proteome</keyword>
<dbReference type="SUPFAM" id="SSF51695">
    <property type="entry name" value="PLC-like phosphodiesterases"/>
    <property type="match status" value="1"/>
</dbReference>
<feature type="domain" description="GP-PDE" evidence="1">
    <location>
        <begin position="26"/>
        <end position="253"/>
    </location>
</feature>
<dbReference type="InterPro" id="IPR017946">
    <property type="entry name" value="PLC-like_Pdiesterase_TIM-brl"/>
</dbReference>
<dbReference type="Proteomes" id="UP000324797">
    <property type="component" value="Unassembled WGS sequence"/>
</dbReference>
<proteinExistence type="predicted"/>
<protein>
    <submittedName>
        <fullName evidence="2">Glycerophosphodiester phosphodiesterase</fullName>
    </submittedName>
</protein>
<dbReference type="Pfam" id="PF03009">
    <property type="entry name" value="GDPD"/>
    <property type="match status" value="1"/>
</dbReference>
<comment type="caution">
    <text evidence="2">The sequence shown here is derived from an EMBL/GenBank/DDBJ whole genome shotgun (WGS) entry which is preliminary data.</text>
</comment>
<dbReference type="PROSITE" id="PS51704">
    <property type="entry name" value="GP_PDE"/>
    <property type="match status" value="1"/>
</dbReference>
<organism evidence="2 3">
    <name type="scientific">Bradyrhizobium hipponense</name>
    <dbReference type="NCBI Taxonomy" id="2605638"/>
    <lineage>
        <taxon>Bacteria</taxon>
        <taxon>Pseudomonadati</taxon>
        <taxon>Pseudomonadota</taxon>
        <taxon>Alphaproteobacteria</taxon>
        <taxon>Hyphomicrobiales</taxon>
        <taxon>Nitrobacteraceae</taxon>
        <taxon>Bradyrhizobium</taxon>
    </lineage>
</organism>